<name>A0AAD5HFU1_UMBRA</name>
<dbReference type="SUPFAM" id="SSF50729">
    <property type="entry name" value="PH domain-like"/>
    <property type="match status" value="1"/>
</dbReference>
<dbReference type="InterPro" id="IPR002110">
    <property type="entry name" value="Ankyrin_rpt"/>
</dbReference>
<keyword evidence="3" id="KW-0040">ANK repeat</keyword>
<dbReference type="InterPro" id="IPR001849">
    <property type="entry name" value="PH_domain"/>
</dbReference>
<evidence type="ECO:0000313" key="6">
    <source>
        <dbReference type="EMBL" id="KAI8580368.1"/>
    </source>
</evidence>
<dbReference type="InterPro" id="IPR011993">
    <property type="entry name" value="PH-like_dom_sf"/>
</dbReference>
<sequence>MDASTLMDWRNAVIAIDLKRISAILTINQTIVSAPLMDIPSDIQIPVKLGSPSEMSALQYTLLTMWSYNTSMSPNEKQLTKARKQLVDLLLQTSLASDLDYQNDHGDTILHFAAALDLADTAASIVARGASTDLKNRDNATPENLVASANTRSVLEAAIKQRPAIKALRQNSLVSNSVFKQNLQNTGNNRMAKTRIPEYSSKDRFTELRRLAESSATGSDQRVVTKKDISNYIQPGMLEQKKKGLSMEEVQREERIRQAKRRAEVEQLVTKKVVNTSRFVTERSKSTPYVAPVAADQHVSPSTSPAIGTERKFSALKEKSYVSTSVFRQQSAESDDAEERSPTSNFQDADDAIHDEQVVHLKIGDQHIYEASSNAMSEDLGEEDEYEEAAIAEEPEAYYNEEEDMNEDYVSTEEYETVADQEENDDAVDIGEDNVTEDIHTHSDSLDDDTKEEAEEVEPSVTEPVEDTMVDLPEEDEDFRQPKITERNIRDSVPYPIKLLGLDDNDPEALNAAFQRIVITPAQDIADETDRFDHETTLLRPRSNSNSSAVSNNSIVHDVEPAVSDTATHWDTGVMTLESTMTKVDQQDNKFHSAGNDDDDQFISDTASILDISFPSSRLNFDDDVISFRSFDDQPKSSNSLLDKTLPQKPERDYFGSISVARTSTYSRKASTDSDRPSLASLETKSTVQSGAGASPSGSDLRIDTGSITFSKSTGLTNLPISQSIRRKPIGLVPEKTKSEVIPRSQERSTSRQGNYLIDDDDVPLSATSKSPPALKNHEGKTSLRSVRPQVSHLRGKLLVRICRFNVEPTLIMPKEPFHLRCILTDGKNEYQSQYTQLGNEIDINQGCLISAFPDMKFRLSLQARSDAYVKPKKQLTRLLSTAARKQSNTVLNLVNKDDGHFGQTRIQLRSIAHLCRNSLYTAAFDCYNNWSAISKAGSKANVVRDNLVVVGNLVLQLYFIPHVDGVRLPNTVKECEAGLDIKRWYNTSWLSGEICVLKPERDETWRKRYARLIGAHLYIHRDIHDSQQECIDLTTVKVVTADRQVIAKATRKPETTAGKRSSRLADFITSEDIIDEEDDQLYCDDPLAFRCTFKDDTTIDILCDVSMARDRWLKAIKGVMNKAPSIPGWLAQDLSSI</sequence>
<feature type="region of interest" description="Disordered" evidence="4">
    <location>
        <begin position="439"/>
        <end position="463"/>
    </location>
</feature>
<feature type="region of interest" description="Disordered" evidence="4">
    <location>
        <begin position="665"/>
        <end position="706"/>
    </location>
</feature>
<dbReference type="Proteomes" id="UP001206595">
    <property type="component" value="Unassembled WGS sequence"/>
</dbReference>
<evidence type="ECO:0000256" key="1">
    <source>
        <dbReference type="ARBA" id="ARBA00022618"/>
    </source>
</evidence>
<dbReference type="GO" id="GO:0051301">
    <property type="term" value="P:cell division"/>
    <property type="evidence" value="ECO:0007669"/>
    <property type="project" value="UniProtKB-KW"/>
</dbReference>
<evidence type="ECO:0000256" key="3">
    <source>
        <dbReference type="PROSITE-ProRule" id="PRU00023"/>
    </source>
</evidence>
<dbReference type="EMBL" id="MU620913">
    <property type="protein sequence ID" value="KAI8580368.1"/>
    <property type="molecule type" value="Genomic_DNA"/>
</dbReference>
<dbReference type="Gene3D" id="2.30.29.30">
    <property type="entry name" value="Pleckstrin-homology domain (PH domain)/Phosphotyrosine-binding domain (PTB)"/>
    <property type="match status" value="1"/>
</dbReference>
<feature type="compositionally biased region" description="Polar residues" evidence="4">
    <location>
        <begin position="681"/>
        <end position="698"/>
    </location>
</feature>
<proteinExistence type="predicted"/>
<reference evidence="6" key="1">
    <citation type="submission" date="2021-06" db="EMBL/GenBank/DDBJ databases">
        <authorList>
            <consortium name="DOE Joint Genome Institute"/>
            <person name="Mondo S.J."/>
            <person name="Amses K.R."/>
            <person name="Simmons D.R."/>
            <person name="Longcore J.E."/>
            <person name="Seto K."/>
            <person name="Alves G.H."/>
            <person name="Bonds A.E."/>
            <person name="Quandt C.A."/>
            <person name="Davis W.J."/>
            <person name="Chang Y."/>
            <person name="Letcher P.M."/>
            <person name="Powell M.J."/>
            <person name="Kuo A."/>
            <person name="Labutti K."/>
            <person name="Pangilinan J."/>
            <person name="Andreopoulos W."/>
            <person name="Tritt A."/>
            <person name="Riley R."/>
            <person name="Hundley H."/>
            <person name="Johnson J."/>
            <person name="Lipzen A."/>
            <person name="Barry K."/>
            <person name="Berbee M.L."/>
            <person name="Buchler N.E."/>
            <person name="Grigoriev I.V."/>
            <person name="Spatafora J.W."/>
            <person name="Stajich J.E."/>
            <person name="James T.Y."/>
        </authorList>
    </citation>
    <scope>NUCLEOTIDE SEQUENCE</scope>
    <source>
        <strain evidence="6">AG</strain>
    </source>
</reference>
<feature type="repeat" description="ANK" evidence="3">
    <location>
        <begin position="105"/>
        <end position="137"/>
    </location>
</feature>
<dbReference type="GeneID" id="75913892"/>
<organism evidence="6 7">
    <name type="scientific">Umbelopsis ramanniana AG</name>
    <dbReference type="NCBI Taxonomy" id="1314678"/>
    <lineage>
        <taxon>Eukaryota</taxon>
        <taxon>Fungi</taxon>
        <taxon>Fungi incertae sedis</taxon>
        <taxon>Mucoromycota</taxon>
        <taxon>Mucoromycotina</taxon>
        <taxon>Umbelopsidomycetes</taxon>
        <taxon>Umbelopsidales</taxon>
        <taxon>Umbelopsidaceae</taxon>
        <taxon>Umbelopsis</taxon>
    </lineage>
</organism>
<dbReference type="AlphaFoldDB" id="A0AAD5HFU1"/>
<dbReference type="Gene3D" id="1.25.40.20">
    <property type="entry name" value="Ankyrin repeat-containing domain"/>
    <property type="match status" value="1"/>
</dbReference>
<dbReference type="PROSITE" id="PS50003">
    <property type="entry name" value="PH_DOMAIN"/>
    <property type="match status" value="1"/>
</dbReference>
<feature type="domain" description="PH" evidence="5">
    <location>
        <begin position="988"/>
        <end position="1122"/>
    </location>
</feature>
<dbReference type="InterPro" id="IPR052007">
    <property type="entry name" value="Bud4"/>
</dbReference>
<dbReference type="PANTHER" id="PTHR36100">
    <property type="entry name" value="BUD SITE SELECTION PROTEIN 4"/>
    <property type="match status" value="1"/>
</dbReference>
<dbReference type="RefSeq" id="XP_051445372.1">
    <property type="nucleotide sequence ID" value="XM_051588547.1"/>
</dbReference>
<comment type="caution">
    <text evidence="6">The sequence shown here is derived from an EMBL/GenBank/DDBJ whole genome shotgun (WGS) entry which is preliminary data.</text>
</comment>
<evidence type="ECO:0000313" key="7">
    <source>
        <dbReference type="Proteomes" id="UP001206595"/>
    </source>
</evidence>
<accession>A0AAD5HFU1</accession>
<feature type="region of interest" description="Disordered" evidence="4">
    <location>
        <begin position="327"/>
        <end position="351"/>
    </location>
</feature>
<evidence type="ECO:0000256" key="4">
    <source>
        <dbReference type="SAM" id="MobiDB-lite"/>
    </source>
</evidence>
<keyword evidence="2" id="KW-0131">Cell cycle</keyword>
<gene>
    <name evidence="6" type="ORF">K450DRAFT_238183</name>
</gene>
<protein>
    <recommendedName>
        <fullName evidence="5">PH domain-containing protein</fullName>
    </recommendedName>
</protein>
<feature type="region of interest" description="Disordered" evidence="4">
    <location>
        <begin position="730"/>
        <end position="788"/>
    </location>
</feature>
<dbReference type="PROSITE" id="PS50088">
    <property type="entry name" value="ANK_REPEAT"/>
    <property type="match status" value="1"/>
</dbReference>
<evidence type="ECO:0000259" key="5">
    <source>
        <dbReference type="PROSITE" id="PS50003"/>
    </source>
</evidence>
<feature type="compositionally biased region" description="Basic and acidic residues" evidence="4">
    <location>
        <begin position="735"/>
        <end position="750"/>
    </location>
</feature>
<keyword evidence="7" id="KW-1185">Reference proteome</keyword>
<dbReference type="GO" id="GO:0005525">
    <property type="term" value="F:GTP binding"/>
    <property type="evidence" value="ECO:0007669"/>
    <property type="project" value="TreeGrafter"/>
</dbReference>
<dbReference type="InterPro" id="IPR036770">
    <property type="entry name" value="Ankyrin_rpt-contain_sf"/>
</dbReference>
<dbReference type="SMART" id="SM00233">
    <property type="entry name" value="PH"/>
    <property type="match status" value="1"/>
</dbReference>
<feature type="compositionally biased region" description="Acidic residues" evidence="4">
    <location>
        <begin position="446"/>
        <end position="463"/>
    </location>
</feature>
<dbReference type="SUPFAM" id="SSF48403">
    <property type="entry name" value="Ankyrin repeat"/>
    <property type="match status" value="1"/>
</dbReference>
<dbReference type="PANTHER" id="PTHR36100:SF1">
    <property type="entry name" value="BUD SITE SELECTION PROTEIN 4"/>
    <property type="match status" value="1"/>
</dbReference>
<keyword evidence="1" id="KW-0132">Cell division</keyword>
<evidence type="ECO:0000256" key="2">
    <source>
        <dbReference type="ARBA" id="ARBA00023306"/>
    </source>
</evidence>
<reference evidence="6" key="2">
    <citation type="journal article" date="2022" name="Proc. Natl. Acad. Sci. U.S.A.">
        <title>Diploid-dominant life cycles characterize the early evolution of Fungi.</title>
        <authorList>
            <person name="Amses K.R."/>
            <person name="Simmons D.R."/>
            <person name="Longcore J.E."/>
            <person name="Mondo S.J."/>
            <person name="Seto K."/>
            <person name="Jeronimo G.H."/>
            <person name="Bonds A.E."/>
            <person name="Quandt C.A."/>
            <person name="Davis W.J."/>
            <person name="Chang Y."/>
            <person name="Federici B.A."/>
            <person name="Kuo A."/>
            <person name="LaButti K."/>
            <person name="Pangilinan J."/>
            <person name="Andreopoulos W."/>
            <person name="Tritt A."/>
            <person name="Riley R."/>
            <person name="Hundley H."/>
            <person name="Johnson J."/>
            <person name="Lipzen A."/>
            <person name="Barry K."/>
            <person name="Lang B.F."/>
            <person name="Cuomo C.A."/>
            <person name="Buchler N.E."/>
            <person name="Grigoriev I.V."/>
            <person name="Spatafora J.W."/>
            <person name="Stajich J.E."/>
            <person name="James T.Y."/>
        </authorList>
    </citation>
    <scope>NUCLEOTIDE SEQUENCE</scope>
    <source>
        <strain evidence="6">AG</strain>
    </source>
</reference>